<reference evidence="3 4" key="1">
    <citation type="submission" date="2020-09" db="EMBL/GenBank/DDBJ databases">
        <title>The genome sequence of type strain Labrenzia polysiphoniae KACC 19711.</title>
        <authorList>
            <person name="Liu Y."/>
        </authorList>
    </citation>
    <scope>NUCLEOTIDE SEQUENCE [LARGE SCALE GENOMIC DNA]</scope>
    <source>
        <strain evidence="3 4">KACC 19711</strain>
    </source>
</reference>
<dbReference type="InterPro" id="IPR048341">
    <property type="entry name" value="DUF1285_N"/>
</dbReference>
<dbReference type="PIRSF" id="PIRSF029557">
    <property type="entry name" value="UCP029557"/>
    <property type="match status" value="1"/>
</dbReference>
<dbReference type="Pfam" id="PF21028">
    <property type="entry name" value="DUF1285_C"/>
    <property type="match status" value="1"/>
</dbReference>
<gene>
    <name evidence="3" type="ORF">IG617_07125</name>
</gene>
<accession>A0ABR9CAY7</accession>
<dbReference type="InterPro" id="IPR023361">
    <property type="entry name" value="DUF1285_beta_roll_sf"/>
</dbReference>
<dbReference type="Gene3D" id="3.10.540.10">
    <property type="entry name" value="duf1285 like domain"/>
    <property type="match status" value="1"/>
</dbReference>
<dbReference type="Proteomes" id="UP000615687">
    <property type="component" value="Unassembled WGS sequence"/>
</dbReference>
<dbReference type="Gene3D" id="2.30.270.10">
    <property type="entry name" value="duf1285 protein"/>
    <property type="match status" value="1"/>
</dbReference>
<dbReference type="EMBL" id="JACYXJ010000003">
    <property type="protein sequence ID" value="MBD8876051.1"/>
    <property type="molecule type" value="Genomic_DNA"/>
</dbReference>
<proteinExistence type="predicted"/>
<organism evidence="3 4">
    <name type="scientific">Roseibium polysiphoniae</name>
    <dbReference type="NCBI Taxonomy" id="2571221"/>
    <lineage>
        <taxon>Bacteria</taxon>
        <taxon>Pseudomonadati</taxon>
        <taxon>Pseudomonadota</taxon>
        <taxon>Alphaproteobacteria</taxon>
        <taxon>Hyphomicrobiales</taxon>
        <taxon>Stappiaceae</taxon>
        <taxon>Roseibium</taxon>
    </lineage>
</organism>
<keyword evidence="4" id="KW-1185">Reference proteome</keyword>
<dbReference type="InterPro" id="IPR048342">
    <property type="entry name" value="DUF1285_C"/>
</dbReference>
<feature type="domain" description="DUF1285" evidence="1">
    <location>
        <begin position="20"/>
        <end position="87"/>
    </location>
</feature>
<feature type="domain" description="DUF1285" evidence="2">
    <location>
        <begin position="88"/>
        <end position="179"/>
    </location>
</feature>
<evidence type="ECO:0000259" key="1">
    <source>
        <dbReference type="Pfam" id="PF06938"/>
    </source>
</evidence>
<dbReference type="Pfam" id="PF06938">
    <property type="entry name" value="DUF1285_N"/>
    <property type="match status" value="1"/>
</dbReference>
<evidence type="ECO:0000313" key="3">
    <source>
        <dbReference type="EMBL" id="MBD8876051.1"/>
    </source>
</evidence>
<dbReference type="InterPro" id="IPR010707">
    <property type="entry name" value="DUF1285"/>
</dbReference>
<sequence length="189" mass="20869">MPSGLAALMARAGDQKRGKPPVEKWNPPFCGDLDIRIASDGSWSYMSSPIAREALVKLFASVLRKDEDGRHYLVTPVEKIGIQVEDVPFLGVELHVEGSGQQQKLVVRTNVGDVVTVDEDHPIRFDADPKNGGLKPYVLVRGRLEARLARPLLYELAEFFDESDSGELGLWSSGDFFPLAPEFLSETTT</sequence>
<protein>
    <submittedName>
        <fullName evidence="3">DUF1285 domain-containing protein</fullName>
    </submittedName>
</protein>
<comment type="caution">
    <text evidence="3">The sequence shown here is derived from an EMBL/GenBank/DDBJ whole genome shotgun (WGS) entry which is preliminary data.</text>
</comment>
<name>A0ABR9CAY7_9HYPH</name>
<evidence type="ECO:0000259" key="2">
    <source>
        <dbReference type="Pfam" id="PF21028"/>
    </source>
</evidence>
<evidence type="ECO:0000313" key="4">
    <source>
        <dbReference type="Proteomes" id="UP000615687"/>
    </source>
</evidence>